<dbReference type="EMBL" id="QGDD01000002">
    <property type="protein sequence ID" value="PWN03730.1"/>
    <property type="molecule type" value="Genomic_DNA"/>
</dbReference>
<comment type="caution">
    <text evidence="2">The sequence shown here is derived from an EMBL/GenBank/DDBJ whole genome shotgun (WGS) entry which is preliminary data.</text>
</comment>
<dbReference type="RefSeq" id="WP_109692819.1">
    <property type="nucleotide sequence ID" value="NZ_QGDD01000002.1"/>
</dbReference>
<dbReference type="OrthoDB" id="5243731at2"/>
<dbReference type="InterPro" id="IPR053146">
    <property type="entry name" value="QDO-like"/>
</dbReference>
<dbReference type="Proteomes" id="UP000245507">
    <property type="component" value="Unassembled WGS sequence"/>
</dbReference>
<evidence type="ECO:0000313" key="3">
    <source>
        <dbReference type="Proteomes" id="UP000245507"/>
    </source>
</evidence>
<dbReference type="PANTHER" id="PTHR36440">
    <property type="entry name" value="PUTATIVE (AFU_ORTHOLOGUE AFUA_8G07350)-RELATED"/>
    <property type="match status" value="1"/>
</dbReference>
<reference evidence="2 3" key="1">
    <citation type="submission" date="2018-05" db="EMBL/GenBank/DDBJ databases">
        <title>Nocardioides silvaticus genome.</title>
        <authorList>
            <person name="Li C."/>
            <person name="Wang G."/>
        </authorList>
    </citation>
    <scope>NUCLEOTIDE SEQUENCE [LARGE SCALE GENOMIC DNA]</scope>
    <source>
        <strain evidence="2 3">CCTCC AB 2018079</strain>
    </source>
</reference>
<feature type="domain" description="Cupin type-2" evidence="1">
    <location>
        <begin position="64"/>
        <end position="121"/>
    </location>
</feature>
<gene>
    <name evidence="2" type="ORF">DJ010_06540</name>
</gene>
<name>A0A316TH52_9ACTN</name>
<dbReference type="PANTHER" id="PTHR36440:SF1">
    <property type="entry name" value="PUTATIVE (AFU_ORTHOLOGUE AFUA_8G07350)-RELATED"/>
    <property type="match status" value="1"/>
</dbReference>
<dbReference type="Pfam" id="PF07883">
    <property type="entry name" value="Cupin_2"/>
    <property type="match status" value="1"/>
</dbReference>
<dbReference type="SUPFAM" id="SSF51182">
    <property type="entry name" value="RmlC-like cupins"/>
    <property type="match status" value="1"/>
</dbReference>
<protein>
    <submittedName>
        <fullName evidence="2">Cupin</fullName>
    </submittedName>
</protein>
<dbReference type="InterPro" id="IPR013096">
    <property type="entry name" value="Cupin_2"/>
</dbReference>
<dbReference type="InterPro" id="IPR014710">
    <property type="entry name" value="RmlC-like_jellyroll"/>
</dbReference>
<keyword evidence="3" id="KW-1185">Reference proteome</keyword>
<organism evidence="2 3">
    <name type="scientific">Nocardioides silvaticus</name>
    <dbReference type="NCBI Taxonomy" id="2201891"/>
    <lineage>
        <taxon>Bacteria</taxon>
        <taxon>Bacillati</taxon>
        <taxon>Actinomycetota</taxon>
        <taxon>Actinomycetes</taxon>
        <taxon>Propionibacteriales</taxon>
        <taxon>Nocardioidaceae</taxon>
        <taxon>Nocardioides</taxon>
    </lineage>
</organism>
<sequence>MSYPPPLYDGPAGEVSATIKAGADAPDLVYPNGNRVTYLARGEGTGGLFGLYKWEFSEAVSGPDAHFHRTISESFYILTGEVRIYDGRAWVTARPGDFAHVPPGGLHGFRNESGAPASMLLHFAPGAPREGYFEGLDRLARGEQWTQDERDAFMAAHDNHWTESD</sequence>
<dbReference type="AlphaFoldDB" id="A0A316TH52"/>
<evidence type="ECO:0000259" key="1">
    <source>
        <dbReference type="Pfam" id="PF07883"/>
    </source>
</evidence>
<dbReference type="InterPro" id="IPR011051">
    <property type="entry name" value="RmlC_Cupin_sf"/>
</dbReference>
<proteinExistence type="predicted"/>
<evidence type="ECO:0000313" key="2">
    <source>
        <dbReference type="EMBL" id="PWN03730.1"/>
    </source>
</evidence>
<accession>A0A316TH52</accession>
<dbReference type="Gene3D" id="2.60.120.10">
    <property type="entry name" value="Jelly Rolls"/>
    <property type="match status" value="1"/>
</dbReference>